<dbReference type="InterPro" id="IPR016162">
    <property type="entry name" value="Ald_DH_N"/>
</dbReference>
<dbReference type="InterPro" id="IPR029510">
    <property type="entry name" value="Ald_DH_CS_GLU"/>
</dbReference>
<dbReference type="Proteomes" id="UP001276564">
    <property type="component" value="Unassembled WGS sequence"/>
</dbReference>
<reference evidence="8 9" key="1">
    <citation type="submission" date="2023-08" db="EMBL/GenBank/DDBJ databases">
        <title>Implementing the SeqCode for naming new Mesorhizobium species isolated from Vachellia karroo root nodules.</title>
        <authorList>
            <person name="Van Lill M."/>
        </authorList>
    </citation>
    <scope>NUCLEOTIDE SEQUENCE [LARGE SCALE GENOMIC DNA]</scope>
    <source>
        <strain evidence="8 9">VK4B</strain>
    </source>
</reference>
<keyword evidence="9" id="KW-1185">Reference proteome</keyword>
<feature type="region of interest" description="Disordered" evidence="6">
    <location>
        <begin position="444"/>
        <end position="464"/>
    </location>
</feature>
<dbReference type="InterPro" id="IPR016161">
    <property type="entry name" value="Ald_DH/histidinol_DH"/>
</dbReference>
<dbReference type="Gene3D" id="3.40.309.10">
    <property type="entry name" value="Aldehyde Dehydrogenase, Chain A, domain 2"/>
    <property type="match status" value="1"/>
</dbReference>
<accession>A0ABU5AS10</accession>
<evidence type="ECO:0000256" key="6">
    <source>
        <dbReference type="SAM" id="MobiDB-lite"/>
    </source>
</evidence>
<comment type="similarity">
    <text evidence="1 5">Belongs to the aldehyde dehydrogenase family.</text>
</comment>
<name>A0ABU5AS10_9HYPH</name>
<evidence type="ECO:0000259" key="7">
    <source>
        <dbReference type="Pfam" id="PF00171"/>
    </source>
</evidence>
<dbReference type="PANTHER" id="PTHR42986">
    <property type="entry name" value="BENZALDEHYDE DEHYDROGENASE YFMT"/>
    <property type="match status" value="1"/>
</dbReference>
<dbReference type="PANTHER" id="PTHR42986:SF1">
    <property type="entry name" value="BENZALDEHYDE DEHYDROGENASE YFMT"/>
    <property type="match status" value="1"/>
</dbReference>
<evidence type="ECO:0000256" key="4">
    <source>
        <dbReference type="PROSITE-ProRule" id="PRU10007"/>
    </source>
</evidence>
<dbReference type="CDD" id="cd07152">
    <property type="entry name" value="ALDH_BenzADH"/>
    <property type="match status" value="1"/>
</dbReference>
<proteinExistence type="inferred from homology"/>
<gene>
    <name evidence="8" type="ORF">RFM23_20865</name>
</gene>
<dbReference type="PROSITE" id="PS00687">
    <property type="entry name" value="ALDEHYDE_DEHYDR_GLU"/>
    <property type="match status" value="1"/>
</dbReference>
<evidence type="ECO:0000256" key="3">
    <source>
        <dbReference type="ARBA" id="ARBA00023027"/>
    </source>
</evidence>
<evidence type="ECO:0000313" key="9">
    <source>
        <dbReference type="Proteomes" id="UP001276564"/>
    </source>
</evidence>
<dbReference type="InterPro" id="IPR015590">
    <property type="entry name" value="Aldehyde_DH_dom"/>
</dbReference>
<feature type="domain" description="Aldehyde dehydrogenase" evidence="7">
    <location>
        <begin position="23"/>
        <end position="480"/>
    </location>
</feature>
<dbReference type="Gene3D" id="3.40.605.10">
    <property type="entry name" value="Aldehyde Dehydrogenase, Chain A, domain 1"/>
    <property type="match status" value="1"/>
</dbReference>
<sequence length="491" mass="51072">MNIQSRSFIDEARWTGKAFLGGWRETAAGVAEVRNPATAMLVASVGVGGAADIGQATVGAYLAQPAWAAKLPSERAAILNKAADILEANGEELVGWIMRESGSIRAKAQIEIDHGAAFIRHAAAAAVEPNGIALPTMDAGRQNHARRVPHGVVGIISPFNFPLVLSVRAIAAALATGNAVVHKPDPRTPISGGIIIARLFEEAGLPAGVLHVVPGGIDAGEALCTDANIAMVSFTGSAAAGSRVGELAGKHLKKVQLELGGKNALIILDDADPDVAASNAAWGCFLHQGQICMSTGLILVDEKHADAIASRLAARAGHLVAGDPSTDQVALGPIISDAQVERIQGIVDDAVAKGAKLLAGGKANGRFYPATVLFGIERGMRAFEEEIFGPVACIAPFRDEEAAIALVNSSEYGLAAGVISASVDRARSVGERLEVGHLHINDQTVNAGPHAPFGGRRRSGNGSRVSGPAIWEEFTQWMWISVKEQATPYPF</sequence>
<protein>
    <submittedName>
        <fullName evidence="8">Benzaldehyde dehydrogenase</fullName>
    </submittedName>
</protein>
<evidence type="ECO:0000256" key="1">
    <source>
        <dbReference type="ARBA" id="ARBA00009986"/>
    </source>
</evidence>
<comment type="caution">
    <text evidence="8">The sequence shown here is derived from an EMBL/GenBank/DDBJ whole genome shotgun (WGS) entry which is preliminary data.</text>
</comment>
<evidence type="ECO:0000313" key="8">
    <source>
        <dbReference type="EMBL" id="MDX8540075.1"/>
    </source>
</evidence>
<evidence type="ECO:0000256" key="2">
    <source>
        <dbReference type="ARBA" id="ARBA00023002"/>
    </source>
</evidence>
<evidence type="ECO:0000256" key="5">
    <source>
        <dbReference type="RuleBase" id="RU003345"/>
    </source>
</evidence>
<feature type="active site" evidence="4">
    <location>
        <position position="258"/>
    </location>
</feature>
<keyword evidence="3" id="KW-0520">NAD</keyword>
<keyword evidence="2 5" id="KW-0560">Oxidoreductase</keyword>
<dbReference type="SUPFAM" id="SSF53720">
    <property type="entry name" value="ALDH-like"/>
    <property type="match status" value="1"/>
</dbReference>
<dbReference type="RefSeq" id="WP_320321220.1">
    <property type="nucleotide sequence ID" value="NZ_JAVIIP010000011.1"/>
</dbReference>
<dbReference type="EMBL" id="JAVIIP010000011">
    <property type="protein sequence ID" value="MDX8540075.1"/>
    <property type="molecule type" value="Genomic_DNA"/>
</dbReference>
<dbReference type="InterPro" id="IPR016163">
    <property type="entry name" value="Ald_DH_C"/>
</dbReference>
<organism evidence="8 9">
    <name type="scientific">Mesorhizobium abyssinicae</name>
    <dbReference type="NCBI Taxonomy" id="1209958"/>
    <lineage>
        <taxon>Bacteria</taxon>
        <taxon>Pseudomonadati</taxon>
        <taxon>Pseudomonadota</taxon>
        <taxon>Alphaproteobacteria</taxon>
        <taxon>Hyphomicrobiales</taxon>
        <taxon>Phyllobacteriaceae</taxon>
        <taxon>Mesorhizobium</taxon>
    </lineage>
</organism>
<dbReference type="Pfam" id="PF00171">
    <property type="entry name" value="Aldedh"/>
    <property type="match status" value="1"/>
</dbReference>